<dbReference type="EMBL" id="CACRSL010000003">
    <property type="protein sequence ID" value="VYT09911.1"/>
    <property type="molecule type" value="Genomic_DNA"/>
</dbReference>
<dbReference type="GO" id="GO:0008324">
    <property type="term" value="F:monoatomic cation transmembrane transporter activity"/>
    <property type="evidence" value="ECO:0007669"/>
    <property type="project" value="InterPro"/>
</dbReference>
<reference evidence="9" key="1">
    <citation type="submission" date="2019-11" db="EMBL/GenBank/DDBJ databases">
        <authorList>
            <person name="Feng L."/>
        </authorList>
    </citation>
    <scope>NUCLEOTIDE SEQUENCE</scope>
    <source>
        <strain evidence="9">AundefinedLFYP135</strain>
    </source>
</reference>
<evidence type="ECO:0000256" key="5">
    <source>
        <dbReference type="ARBA" id="ARBA00022989"/>
    </source>
</evidence>
<sequence length="457" mass="49085">MMQNFDKKRSRLFAFPARTIMISFVLVILVGSVLLMLPFSSKSREFTGFLDALFTATSATCVTGLIVFDTFTHWSYFGQVVILSLIQVGGLGLVTLTSFISMAIGRKMGLRSMQLAQESVNSSGLETAGNMVRMVVKTSMAFELLGALLLCITFVPQYGLEGVWISVFLSVSAFCNAGFDILGRQTPYISLCNYNGNLMVTGVIMALIIAGGLGFYVWQELFAYFRTKKLSLHTRVVLIVTGILIGAGFLVFAVFEWNNPATMGGLSWYEKFTGALFQSVTLRTAGFNSVPTDSFRPITEILSGLIMLVGAAPGSTAGGIKVTTLAVLMMTIVSVARGRDDTIILKRRINKETVYKSLTIILIAIMAVATAAGVMVGTMGESHSITGSQSFFEACSAFATVGISCGVTGMANIPSKIVLILLMFLGRVGPVSFVLSFAAKPASNKKEVIPEGRIMVG</sequence>
<dbReference type="Pfam" id="PF02386">
    <property type="entry name" value="TrkH"/>
    <property type="match status" value="1"/>
</dbReference>
<feature type="transmembrane region" description="Helical" evidence="8">
    <location>
        <begin position="140"/>
        <end position="158"/>
    </location>
</feature>
<dbReference type="AlphaFoldDB" id="A0A6N2U0J2"/>
<organism evidence="9">
    <name type="scientific">uncultured Anaerotruncus sp</name>
    <dbReference type="NCBI Taxonomy" id="905011"/>
    <lineage>
        <taxon>Bacteria</taxon>
        <taxon>Bacillati</taxon>
        <taxon>Bacillota</taxon>
        <taxon>Clostridia</taxon>
        <taxon>Eubacteriales</taxon>
        <taxon>Oscillospiraceae</taxon>
        <taxon>Anaerotruncus</taxon>
        <taxon>environmental samples</taxon>
    </lineage>
</organism>
<name>A0A6N2U0J2_9FIRM</name>
<keyword evidence="3" id="KW-1003">Cell membrane</keyword>
<keyword evidence="4 8" id="KW-0812">Transmembrane</keyword>
<feature type="transmembrane region" description="Helical" evidence="8">
    <location>
        <begin position="418"/>
        <end position="439"/>
    </location>
</feature>
<keyword evidence="6" id="KW-0406">Ion transport</keyword>
<feature type="transmembrane region" description="Helical" evidence="8">
    <location>
        <begin position="20"/>
        <end position="37"/>
    </location>
</feature>
<comment type="subcellular location">
    <subcellularLocation>
        <location evidence="1">Cell membrane</location>
        <topology evidence="1">Multi-pass membrane protein</topology>
    </subcellularLocation>
</comment>
<feature type="transmembrane region" description="Helical" evidence="8">
    <location>
        <begin position="357"/>
        <end position="379"/>
    </location>
</feature>
<feature type="transmembrane region" description="Helical" evidence="8">
    <location>
        <begin position="80"/>
        <end position="104"/>
    </location>
</feature>
<evidence type="ECO:0000256" key="1">
    <source>
        <dbReference type="ARBA" id="ARBA00004651"/>
    </source>
</evidence>
<protein>
    <submittedName>
        <fullName evidence="9">Ktr system potassium uptake protein B</fullName>
    </submittedName>
</protein>
<evidence type="ECO:0000256" key="7">
    <source>
        <dbReference type="ARBA" id="ARBA00023136"/>
    </source>
</evidence>
<feature type="transmembrane region" description="Helical" evidence="8">
    <location>
        <begin position="318"/>
        <end position="336"/>
    </location>
</feature>
<dbReference type="GO" id="GO:0030001">
    <property type="term" value="P:metal ion transport"/>
    <property type="evidence" value="ECO:0007669"/>
    <property type="project" value="UniProtKB-ARBA"/>
</dbReference>
<evidence type="ECO:0000313" key="9">
    <source>
        <dbReference type="EMBL" id="VYT09911.1"/>
    </source>
</evidence>
<dbReference type="InterPro" id="IPR003445">
    <property type="entry name" value="Cat_transpt"/>
</dbReference>
<keyword evidence="7 8" id="KW-0472">Membrane</keyword>
<evidence type="ECO:0000256" key="2">
    <source>
        <dbReference type="ARBA" id="ARBA00022448"/>
    </source>
</evidence>
<feature type="transmembrane region" description="Helical" evidence="8">
    <location>
        <begin position="194"/>
        <end position="216"/>
    </location>
</feature>
<evidence type="ECO:0000256" key="8">
    <source>
        <dbReference type="SAM" id="Phobius"/>
    </source>
</evidence>
<dbReference type="PANTHER" id="PTHR32024:SF1">
    <property type="entry name" value="KTR SYSTEM POTASSIUM UPTAKE PROTEIN B"/>
    <property type="match status" value="1"/>
</dbReference>
<evidence type="ECO:0000256" key="3">
    <source>
        <dbReference type="ARBA" id="ARBA00022475"/>
    </source>
</evidence>
<accession>A0A6N2U0J2</accession>
<keyword evidence="2" id="KW-0813">Transport</keyword>
<evidence type="ECO:0000256" key="6">
    <source>
        <dbReference type="ARBA" id="ARBA00023065"/>
    </source>
</evidence>
<dbReference type="PANTHER" id="PTHR32024">
    <property type="entry name" value="TRK SYSTEM POTASSIUM UPTAKE PROTEIN TRKG-RELATED"/>
    <property type="match status" value="1"/>
</dbReference>
<feature type="transmembrane region" description="Helical" evidence="8">
    <location>
        <begin position="236"/>
        <end position="255"/>
    </location>
</feature>
<evidence type="ECO:0000256" key="4">
    <source>
        <dbReference type="ARBA" id="ARBA00022692"/>
    </source>
</evidence>
<feature type="transmembrane region" description="Helical" evidence="8">
    <location>
        <begin position="49"/>
        <end position="68"/>
    </location>
</feature>
<gene>
    <name evidence="9" type="primary">ktrB</name>
    <name evidence="9" type="ORF">AULFYP135_01635</name>
</gene>
<keyword evidence="5 8" id="KW-1133">Transmembrane helix</keyword>
<dbReference type="GO" id="GO:0005886">
    <property type="term" value="C:plasma membrane"/>
    <property type="evidence" value="ECO:0007669"/>
    <property type="project" value="UniProtKB-SubCell"/>
</dbReference>
<proteinExistence type="predicted"/>